<organism evidence="2 3">
    <name type="scientific">Steinernema hermaphroditum</name>
    <dbReference type="NCBI Taxonomy" id="289476"/>
    <lineage>
        <taxon>Eukaryota</taxon>
        <taxon>Metazoa</taxon>
        <taxon>Ecdysozoa</taxon>
        <taxon>Nematoda</taxon>
        <taxon>Chromadorea</taxon>
        <taxon>Rhabditida</taxon>
        <taxon>Tylenchina</taxon>
        <taxon>Panagrolaimomorpha</taxon>
        <taxon>Strongyloidoidea</taxon>
        <taxon>Steinernematidae</taxon>
        <taxon>Steinernema</taxon>
    </lineage>
</organism>
<name>A0AA39IRD6_9BILA</name>
<feature type="chain" id="PRO_5041444115" evidence="1">
    <location>
        <begin position="21"/>
        <end position="75"/>
    </location>
</feature>
<accession>A0AA39IRD6</accession>
<dbReference type="AlphaFoldDB" id="A0AA39IRD6"/>
<keyword evidence="3" id="KW-1185">Reference proteome</keyword>
<reference evidence="2" key="1">
    <citation type="submission" date="2023-06" db="EMBL/GenBank/DDBJ databases">
        <title>Genomic analysis of the entomopathogenic nematode Steinernema hermaphroditum.</title>
        <authorList>
            <person name="Schwarz E.M."/>
            <person name="Heppert J.K."/>
            <person name="Baniya A."/>
            <person name="Schwartz H.T."/>
            <person name="Tan C.-H."/>
            <person name="Antoshechkin I."/>
            <person name="Sternberg P.W."/>
            <person name="Goodrich-Blair H."/>
            <person name="Dillman A.R."/>
        </authorList>
    </citation>
    <scope>NUCLEOTIDE SEQUENCE</scope>
    <source>
        <strain evidence="2">PS9179</strain>
        <tissue evidence="2">Whole animal</tissue>
    </source>
</reference>
<evidence type="ECO:0000313" key="3">
    <source>
        <dbReference type="Proteomes" id="UP001175271"/>
    </source>
</evidence>
<evidence type="ECO:0000256" key="1">
    <source>
        <dbReference type="SAM" id="SignalP"/>
    </source>
</evidence>
<comment type="caution">
    <text evidence="2">The sequence shown here is derived from an EMBL/GenBank/DDBJ whole genome shotgun (WGS) entry which is preliminary data.</text>
</comment>
<gene>
    <name evidence="2" type="ORF">QR680_011170</name>
</gene>
<keyword evidence="1" id="KW-0732">Signal</keyword>
<evidence type="ECO:0000313" key="2">
    <source>
        <dbReference type="EMBL" id="KAK0429070.1"/>
    </source>
</evidence>
<dbReference type="EMBL" id="JAUCMV010000001">
    <property type="protein sequence ID" value="KAK0429070.1"/>
    <property type="molecule type" value="Genomic_DNA"/>
</dbReference>
<sequence>MKFSVMTVCLLLLCSKAVLPKPISPGIDLFDMYRQVLLSENPCRELRCPYPDRCTVMPDVDCLDCPPVGSCHHFG</sequence>
<feature type="signal peptide" evidence="1">
    <location>
        <begin position="1"/>
        <end position="20"/>
    </location>
</feature>
<dbReference type="Proteomes" id="UP001175271">
    <property type="component" value="Unassembled WGS sequence"/>
</dbReference>
<proteinExistence type="predicted"/>
<protein>
    <submittedName>
        <fullName evidence="2">Uncharacterized protein</fullName>
    </submittedName>
</protein>